<accession>A0A8B6NPZ1</accession>
<reference evidence="1" key="4">
    <citation type="submission" date="2019-08" db="EMBL/GenBank/DDBJ databases">
        <title>Annotated Complete DNA Sequences of Six EEHV1A Genomes from Lethal HD Cases in Young Asian Elephants from India.</title>
        <authorList>
            <person name="Krishnankutty S.P."/>
            <person name="Zachariah A."/>
            <person name="Maheswari U."/>
            <person name="Heaggans S.Y."/>
            <person name="Muraleedharan M."/>
            <person name="Velayutham D."/>
            <person name="Santhosh S."/>
            <person name="Hayward G.S."/>
        </authorList>
    </citation>
    <scope>NUCLEOTIDE SEQUENCE</scope>
    <source>
        <strain evidence="1">IP165 Thirunelli2</strain>
    </source>
</reference>
<dbReference type="EMBL" id="MN366292">
    <property type="protein sequence ID" value="QOE74765.1"/>
    <property type="molecule type" value="Genomic_DNA"/>
</dbReference>
<organism evidence="1">
    <name type="scientific">Elephant endotheliotropic herpesvirus 1A</name>
    <dbReference type="NCBI Taxonomy" id="759753"/>
    <lineage>
        <taxon>Viruses</taxon>
        <taxon>Duplodnaviria</taxon>
        <taxon>Heunggongvirae</taxon>
        <taxon>Peploviricota</taxon>
        <taxon>Herviviricetes</taxon>
        <taxon>Herpesvirales</taxon>
        <taxon>Orthoherpesviridae</taxon>
        <taxon>Betaherpesvirinae</taxon>
        <taxon>Proboscivirus</taxon>
        <taxon>Proboscivirus elephantidbeta1</taxon>
        <taxon>Elephantid herpesvirus 1</taxon>
    </lineage>
</organism>
<reference evidence="1" key="2">
    <citation type="journal article" date="2013" name="J. Wildl. Dis.">
        <title>Fatal herpesvirus hemorrhagic disease in wild and orphan asian elephants in southern India.</title>
        <authorList>
            <person name="Zachariah A."/>
            <person name="Zong J.-C."/>
            <person name="Long S.Y."/>
            <person name="Latimer E.M."/>
            <person name="Heaggans S.Y."/>
            <person name="Richman L.K."/>
            <person name="Hayward G.S."/>
        </authorList>
    </citation>
    <scope>NUCLEOTIDE SEQUENCE</scope>
    <source>
        <strain evidence="1">IP165 Thirunelli2</strain>
    </source>
</reference>
<name>A0A8B6NPZ1_ELHV1</name>
<protein>
    <submittedName>
        <fullName evidence="1">Putative alpha chemokine ligand</fullName>
    </submittedName>
</protein>
<proteinExistence type="predicted"/>
<evidence type="ECO:0000313" key="1">
    <source>
        <dbReference type="EMBL" id="QOE74765.1"/>
    </source>
</evidence>
<reference evidence="1" key="1">
    <citation type="journal article" date="2013" name="Genome Announc.">
        <title>Complete Genome Sequence of Elephant Endotheliotropic Herpesvirus 1A.</title>
        <authorList>
            <person name="Ling P.D."/>
            <person name="Reid J.G."/>
            <person name="Qin X."/>
            <person name="Muzny D.M."/>
            <person name="Gibbs R."/>
            <person name="Petrosino J."/>
            <person name="Peng R."/>
            <person name="Zong J.C."/>
            <person name="Heaggans S.Y."/>
            <person name="Hayward G.S."/>
        </authorList>
    </citation>
    <scope>NUCLEOTIDE SEQUENCE</scope>
    <source>
        <strain evidence="1">IP165 Thirunelli2</strain>
    </source>
</reference>
<sequence length="75" mass="8669">METCLLLCLPPTVYLTRLCLCNFSAFKTPNFYRSNKNIFIKIHCTVCLVYNVNYCVRSSRRSHGHPRSLSKVLAI</sequence>
<reference evidence="1" key="5">
    <citation type="journal article" name="PLoS ONE">
        <title>Extended genotypic evaluation and comparison of twenty-two cases of lethal EEHV1 hemorrhagic disease in wild and captive Asian elephants in India.</title>
        <authorList>
            <person name="Zachariah A."/>
            <person name="Sajesh P.K."/>
            <person name="Santhosh S."/>
            <person name="Bathrachalam C."/>
            <person name="Megha M."/>
            <person name="Pandiyan J."/>
            <person name="Jishnu M."/>
            <person name="Kobragade R.S."/>
            <person name="Long S.Y."/>
            <person name="Zong J.-C."/>
            <person name="Latimer E.M."/>
            <person name="Heaggans S.Y."/>
            <person name="Hayward G.S."/>
        </authorList>
    </citation>
    <scope>NUCLEOTIDE SEQUENCE</scope>
    <source>
        <strain evidence="1">IP165 Thirunelli2</strain>
    </source>
</reference>
<gene>
    <name evidence="1" type="primary">E7A</name>
</gene>
<reference evidence="1" key="3">
    <citation type="journal article" date="2016" name="MSphere">
        <title>Comparison of the Gene Coding Contents and Other Unusual Features of the GC-Rich and AT-Rich Branch Probosciviruses.</title>
        <authorList>
            <person name="Ling P.D."/>
            <person name="Long S.Y."/>
            <person name="Zong J.C."/>
            <person name="Heaggans S.Y."/>
            <person name="Qin X."/>
            <person name="Hayward G.S."/>
        </authorList>
    </citation>
    <scope>NUCLEOTIDE SEQUENCE</scope>
    <source>
        <strain evidence="1">IP165 Thirunelli2</strain>
    </source>
</reference>